<name>A0ABS4JUE3_9FIRM</name>
<evidence type="ECO:0000256" key="1">
    <source>
        <dbReference type="SAM" id="MobiDB-lite"/>
    </source>
</evidence>
<proteinExistence type="predicted"/>
<feature type="signal peptide" evidence="2">
    <location>
        <begin position="1"/>
        <end position="25"/>
    </location>
</feature>
<keyword evidence="4" id="KW-1185">Reference proteome</keyword>
<feature type="chain" id="PRO_5046427039" description="Lipoprotein LpqB beta-propeller domain-containing protein" evidence="2">
    <location>
        <begin position="26"/>
        <end position="617"/>
    </location>
</feature>
<sequence>MGRKPVGWLLALSLLLVGCASPSRGPVVPEAPPVDGGSAAPGGGAAAGASAAGAGADRAASAASGEGRQPRAVPRLIGRIVYRPTAALPDVVDGVTAVTLEEWESEVAVGSGDVLITWQLDTHDAGPYSALLRTSGAEPAEVRTVLGVIQARFAAPLPDRFEAWLQGVGGSHTKLLRAPEPTVYITYRAADGALQSLEGAEAVLPDGPLWLQLSFDRPVEQGSLAAWLADVEARVGDPLIVRQESASRWVVEMDQVPARMTLDLRRVVASGSGLPVAHSPVTLRSEASLPYLERVDLATGAGERLLTLPPEITEAWPSPDGAYIALRGWQAVGNEMWEQRGAVVDLAANRLLEAPLPAGTLQWAGGRLFNHPPWWVADRGWEAWAPGAPDTAALPFVPDEPVPGTAVFSPDGRTAAYLGPEAEGDPYGDDPLWMPLVLLDVATGERQVVEGFARNWFRGKGDVRRWVAWSPDGRRIAALDPLARAGRSALVVYDLELGERQVASEPVPLLAWGARLAWSPGGASVLAFAEGYNPWVIPLDGSPAVPLPGALFGRAFWDGTGGRILGARGPWEGVFVYSLADGTWTELGDGLPAGWDGNAVYVIRWPGASSRYVPPRP</sequence>
<evidence type="ECO:0000313" key="4">
    <source>
        <dbReference type="Proteomes" id="UP001519289"/>
    </source>
</evidence>
<feature type="region of interest" description="Disordered" evidence="1">
    <location>
        <begin position="28"/>
        <end position="50"/>
    </location>
</feature>
<accession>A0ABS4JUE3</accession>
<protein>
    <recommendedName>
        <fullName evidence="5">Lipoprotein LpqB beta-propeller domain-containing protein</fullName>
    </recommendedName>
</protein>
<dbReference type="InterPro" id="IPR011042">
    <property type="entry name" value="6-blade_b-propeller_TolB-like"/>
</dbReference>
<evidence type="ECO:0008006" key="5">
    <source>
        <dbReference type="Google" id="ProtNLM"/>
    </source>
</evidence>
<dbReference type="Gene3D" id="2.120.10.30">
    <property type="entry name" value="TolB, C-terminal domain"/>
    <property type="match status" value="1"/>
</dbReference>
<evidence type="ECO:0000256" key="2">
    <source>
        <dbReference type="SAM" id="SignalP"/>
    </source>
</evidence>
<organism evidence="3 4">
    <name type="scientific">Symbiobacterium terraclitae</name>
    <dbReference type="NCBI Taxonomy" id="557451"/>
    <lineage>
        <taxon>Bacteria</taxon>
        <taxon>Bacillati</taxon>
        <taxon>Bacillota</taxon>
        <taxon>Clostridia</taxon>
        <taxon>Eubacteriales</taxon>
        <taxon>Symbiobacteriaceae</taxon>
        <taxon>Symbiobacterium</taxon>
    </lineage>
</organism>
<gene>
    <name evidence="3" type="ORF">J2Z79_001991</name>
</gene>
<reference evidence="3 4" key="1">
    <citation type="submission" date="2021-03" db="EMBL/GenBank/DDBJ databases">
        <title>Genomic Encyclopedia of Type Strains, Phase IV (KMG-IV): sequencing the most valuable type-strain genomes for metagenomic binning, comparative biology and taxonomic classification.</title>
        <authorList>
            <person name="Goeker M."/>
        </authorList>
    </citation>
    <scope>NUCLEOTIDE SEQUENCE [LARGE SCALE GENOMIC DNA]</scope>
    <source>
        <strain evidence="3 4">DSM 27138</strain>
    </source>
</reference>
<dbReference type="EMBL" id="JAGGLG010000015">
    <property type="protein sequence ID" value="MBP2018576.1"/>
    <property type="molecule type" value="Genomic_DNA"/>
</dbReference>
<dbReference type="SUPFAM" id="SSF82171">
    <property type="entry name" value="DPP6 N-terminal domain-like"/>
    <property type="match status" value="1"/>
</dbReference>
<dbReference type="RefSeq" id="WP_209466706.1">
    <property type="nucleotide sequence ID" value="NZ_JAGGLG010000015.1"/>
</dbReference>
<comment type="caution">
    <text evidence="3">The sequence shown here is derived from an EMBL/GenBank/DDBJ whole genome shotgun (WGS) entry which is preliminary data.</text>
</comment>
<keyword evidence="2" id="KW-0732">Signal</keyword>
<dbReference type="PROSITE" id="PS51257">
    <property type="entry name" value="PROKAR_LIPOPROTEIN"/>
    <property type="match status" value="1"/>
</dbReference>
<dbReference type="Proteomes" id="UP001519289">
    <property type="component" value="Unassembled WGS sequence"/>
</dbReference>
<evidence type="ECO:0000313" key="3">
    <source>
        <dbReference type="EMBL" id="MBP2018576.1"/>
    </source>
</evidence>